<organism evidence="1">
    <name type="scientific">marine sediment metagenome</name>
    <dbReference type="NCBI Taxonomy" id="412755"/>
    <lineage>
        <taxon>unclassified sequences</taxon>
        <taxon>metagenomes</taxon>
        <taxon>ecological metagenomes</taxon>
    </lineage>
</organism>
<dbReference type="InterPro" id="IPR018247">
    <property type="entry name" value="EF_Hand_1_Ca_BS"/>
</dbReference>
<dbReference type="GO" id="GO:0000272">
    <property type="term" value="P:polysaccharide catabolic process"/>
    <property type="evidence" value="ECO:0007669"/>
    <property type="project" value="InterPro"/>
</dbReference>
<dbReference type="SUPFAM" id="SSF63446">
    <property type="entry name" value="Type I dockerin domain"/>
    <property type="match status" value="1"/>
</dbReference>
<protein>
    <recommendedName>
        <fullName evidence="2">Dockerin domain-containing protein</fullName>
    </recommendedName>
</protein>
<dbReference type="Gene3D" id="1.10.1330.10">
    <property type="entry name" value="Dockerin domain"/>
    <property type="match status" value="1"/>
</dbReference>
<dbReference type="InterPro" id="IPR002105">
    <property type="entry name" value="Dockerin_1_rpt"/>
</dbReference>
<dbReference type="PROSITE" id="PS00018">
    <property type="entry name" value="EF_HAND_1"/>
    <property type="match status" value="1"/>
</dbReference>
<dbReference type="Pfam" id="PF00404">
    <property type="entry name" value="Dockerin_1"/>
    <property type="match status" value="1"/>
</dbReference>
<dbReference type="InterPro" id="IPR036439">
    <property type="entry name" value="Dockerin_dom_sf"/>
</dbReference>
<feature type="non-terminal residue" evidence="1">
    <location>
        <position position="1"/>
    </location>
</feature>
<evidence type="ECO:0008006" key="2">
    <source>
        <dbReference type="Google" id="ProtNLM"/>
    </source>
</evidence>
<comment type="caution">
    <text evidence="1">The sequence shown here is derived from an EMBL/GenBank/DDBJ whole genome shotgun (WGS) entry which is preliminary data.</text>
</comment>
<feature type="non-terminal residue" evidence="1">
    <location>
        <position position="263"/>
    </location>
</feature>
<dbReference type="GO" id="GO:0004553">
    <property type="term" value="F:hydrolase activity, hydrolyzing O-glycosyl compounds"/>
    <property type="evidence" value="ECO:0007669"/>
    <property type="project" value="InterPro"/>
</dbReference>
<dbReference type="EMBL" id="BARW01024357">
    <property type="protein sequence ID" value="GAI90911.1"/>
    <property type="molecule type" value="Genomic_DNA"/>
</dbReference>
<evidence type="ECO:0000313" key="1">
    <source>
        <dbReference type="EMBL" id="GAI90911.1"/>
    </source>
</evidence>
<dbReference type="AlphaFoldDB" id="X1THS6"/>
<accession>X1THS6</accession>
<reference evidence="1" key="1">
    <citation type="journal article" date="2014" name="Front. Microbiol.">
        <title>High frequency of phylogenetically diverse reductive dehalogenase-homologous genes in deep subseafloor sedimentary metagenomes.</title>
        <authorList>
            <person name="Kawai M."/>
            <person name="Futagami T."/>
            <person name="Toyoda A."/>
            <person name="Takaki Y."/>
            <person name="Nishi S."/>
            <person name="Hori S."/>
            <person name="Arai W."/>
            <person name="Tsubouchi T."/>
            <person name="Morono Y."/>
            <person name="Uchiyama I."/>
            <person name="Ito T."/>
            <person name="Fujiyama A."/>
            <person name="Inagaki F."/>
            <person name="Takami H."/>
        </authorList>
    </citation>
    <scope>NUCLEOTIDE SEQUENCE</scope>
    <source>
        <strain evidence="1">Expedition CK06-06</strain>
    </source>
</reference>
<gene>
    <name evidence="1" type="ORF">S12H4_40168</name>
</gene>
<dbReference type="InterPro" id="IPR022601">
    <property type="entry name" value="DUF3160"/>
</dbReference>
<name>X1THS6_9ZZZZ</name>
<proteinExistence type="predicted"/>
<sequence>LGNFQVGDHVRVRGVLNLYCVTICMQGNGCIEQNTISAYLRGDLDTDGDIDIADLAILISHWQQTGCGEPDFCGGADLTRNGVVDINDLSLFIDNWLKSADQNETEKPGLSKYYVPYDNPIEPNAPGYTLPLDLGTIANYAAVDSQFGLKSVAPLLEQNGFAIVEHDFGWFDPNRDDIVKPYEYLRNMDVPLFVTADTLLHLYHIQFDETLKEIEEREFCEDINDLTTALLDDALSLYEQYTGDLKEAAKRNVAYLAVAKKLI</sequence>
<dbReference type="Pfam" id="PF11369">
    <property type="entry name" value="DUF3160"/>
    <property type="match status" value="1"/>
</dbReference>